<accession>A0AAD3TMX4</accession>
<sequence length="235" mass="25857">MVGTGSGLRICIPKKLRKVSLRGGNCHIRFVIESLLDWTQRHSAINPSPVLINPAPKFALTSVACNPLRLLLRSEAFNLQHATPSSTRDATRPQNRNRLHLLKFLSLSLFSIWVAVAAGGVDLGQVKNVNRPGDDRGLSAVVGNRCAALPISEFLAALLMFFELRAAADSNAILLIRTRRYKDLGSADVASRSMLKKQAGLHRGVQARREELFVATTIFMLVDDLVSSFNKLMMI</sequence>
<feature type="transmembrane region" description="Helical" evidence="1">
    <location>
        <begin position="101"/>
        <end position="121"/>
    </location>
</feature>
<gene>
    <name evidence="2" type="ORF">Nepgr_033978</name>
</gene>
<evidence type="ECO:0000313" key="3">
    <source>
        <dbReference type="Proteomes" id="UP001279734"/>
    </source>
</evidence>
<keyword evidence="1" id="KW-1133">Transmembrane helix</keyword>
<comment type="caution">
    <text evidence="2">The sequence shown here is derived from an EMBL/GenBank/DDBJ whole genome shotgun (WGS) entry which is preliminary data.</text>
</comment>
<dbReference type="AlphaFoldDB" id="A0AAD3TMX4"/>
<name>A0AAD3TMX4_NEPGR</name>
<evidence type="ECO:0000256" key="1">
    <source>
        <dbReference type="SAM" id="Phobius"/>
    </source>
</evidence>
<keyword evidence="1" id="KW-0472">Membrane</keyword>
<organism evidence="2 3">
    <name type="scientific">Nepenthes gracilis</name>
    <name type="common">Slender pitcher plant</name>
    <dbReference type="NCBI Taxonomy" id="150966"/>
    <lineage>
        <taxon>Eukaryota</taxon>
        <taxon>Viridiplantae</taxon>
        <taxon>Streptophyta</taxon>
        <taxon>Embryophyta</taxon>
        <taxon>Tracheophyta</taxon>
        <taxon>Spermatophyta</taxon>
        <taxon>Magnoliopsida</taxon>
        <taxon>eudicotyledons</taxon>
        <taxon>Gunneridae</taxon>
        <taxon>Pentapetalae</taxon>
        <taxon>Caryophyllales</taxon>
        <taxon>Nepenthaceae</taxon>
        <taxon>Nepenthes</taxon>
    </lineage>
</organism>
<keyword evidence="1" id="KW-0812">Transmembrane</keyword>
<protein>
    <submittedName>
        <fullName evidence="2">Uncharacterized protein</fullName>
    </submittedName>
</protein>
<feature type="transmembrane region" description="Helical" evidence="1">
    <location>
        <begin position="141"/>
        <end position="162"/>
    </location>
</feature>
<keyword evidence="3" id="KW-1185">Reference proteome</keyword>
<reference evidence="2" key="1">
    <citation type="submission" date="2023-05" db="EMBL/GenBank/DDBJ databases">
        <title>Nepenthes gracilis genome sequencing.</title>
        <authorList>
            <person name="Fukushima K."/>
        </authorList>
    </citation>
    <scope>NUCLEOTIDE SEQUENCE</scope>
    <source>
        <strain evidence="2">SING2019-196</strain>
    </source>
</reference>
<dbReference type="Proteomes" id="UP001279734">
    <property type="component" value="Unassembled WGS sequence"/>
</dbReference>
<evidence type="ECO:0000313" key="2">
    <source>
        <dbReference type="EMBL" id="GMH32134.1"/>
    </source>
</evidence>
<dbReference type="EMBL" id="BSYO01000109">
    <property type="protein sequence ID" value="GMH32134.1"/>
    <property type="molecule type" value="Genomic_DNA"/>
</dbReference>
<proteinExistence type="predicted"/>